<dbReference type="InterPro" id="IPR014710">
    <property type="entry name" value="RmlC-like_jellyroll"/>
</dbReference>
<dbReference type="CDD" id="cd02209">
    <property type="entry name" value="cupin_XRE_C"/>
    <property type="match status" value="1"/>
</dbReference>
<dbReference type="RefSeq" id="WP_137100865.1">
    <property type="nucleotide sequence ID" value="NZ_CP039865.1"/>
</dbReference>
<dbReference type="InterPro" id="IPR001387">
    <property type="entry name" value="Cro/C1-type_HTH"/>
</dbReference>
<dbReference type="InterPro" id="IPR010982">
    <property type="entry name" value="Lambda_DNA-bd_dom_sf"/>
</dbReference>
<evidence type="ECO:0000313" key="3">
    <source>
        <dbReference type="EMBL" id="QCK87536.1"/>
    </source>
</evidence>
<evidence type="ECO:0000313" key="4">
    <source>
        <dbReference type="Proteomes" id="UP000298588"/>
    </source>
</evidence>
<dbReference type="InterPro" id="IPR011051">
    <property type="entry name" value="RmlC_Cupin_sf"/>
</dbReference>
<name>A0A4D7QPL5_9HYPH</name>
<sequence>MPLSLAARPSEPVDLAVGQRLRNLRQDRGLSLVELSKAAGLSIGFLSQIERGISSASLKALASIADALGLPIAALFGAVPATADPGTVVIHAADRATMQLWRSGIVKELLTPGGQTSALNVYMIVLEPGADTGIEPYAHQGEEAGLVLDGTLRLSVDAETWTLGPGDSFRFESSRPHRFANAGTVEARVVWVNALPRG</sequence>
<evidence type="ECO:0000259" key="2">
    <source>
        <dbReference type="PROSITE" id="PS50943"/>
    </source>
</evidence>
<keyword evidence="4" id="KW-1185">Reference proteome</keyword>
<accession>A0A4D7QPL5</accession>
<dbReference type="GO" id="GO:0003700">
    <property type="term" value="F:DNA-binding transcription factor activity"/>
    <property type="evidence" value="ECO:0007669"/>
    <property type="project" value="TreeGrafter"/>
</dbReference>
<dbReference type="InterPro" id="IPR050807">
    <property type="entry name" value="TransReg_Diox_bact_type"/>
</dbReference>
<dbReference type="GO" id="GO:0005829">
    <property type="term" value="C:cytosol"/>
    <property type="evidence" value="ECO:0007669"/>
    <property type="project" value="TreeGrafter"/>
</dbReference>
<keyword evidence="1" id="KW-0238">DNA-binding</keyword>
<dbReference type="InterPro" id="IPR013096">
    <property type="entry name" value="Cupin_2"/>
</dbReference>
<organism evidence="3 4">
    <name type="scientific">Phreatobacter aquaticus</name>
    <dbReference type="NCBI Taxonomy" id="2570229"/>
    <lineage>
        <taxon>Bacteria</taxon>
        <taxon>Pseudomonadati</taxon>
        <taxon>Pseudomonadota</taxon>
        <taxon>Alphaproteobacteria</taxon>
        <taxon>Hyphomicrobiales</taxon>
        <taxon>Phreatobacteraceae</taxon>
        <taxon>Phreatobacter</taxon>
    </lineage>
</organism>
<dbReference type="PANTHER" id="PTHR46797">
    <property type="entry name" value="HTH-TYPE TRANSCRIPTIONAL REGULATOR"/>
    <property type="match status" value="1"/>
</dbReference>
<dbReference type="SMART" id="SM00530">
    <property type="entry name" value="HTH_XRE"/>
    <property type="match status" value="1"/>
</dbReference>
<dbReference type="Pfam" id="PF13560">
    <property type="entry name" value="HTH_31"/>
    <property type="match status" value="1"/>
</dbReference>
<dbReference type="Pfam" id="PF07883">
    <property type="entry name" value="Cupin_2"/>
    <property type="match status" value="1"/>
</dbReference>
<dbReference type="Proteomes" id="UP000298588">
    <property type="component" value="Chromosome"/>
</dbReference>
<dbReference type="KEGG" id="paqt:E8L99_18115"/>
<dbReference type="Gene3D" id="2.60.120.10">
    <property type="entry name" value="Jelly Rolls"/>
    <property type="match status" value="1"/>
</dbReference>
<dbReference type="EMBL" id="CP039865">
    <property type="protein sequence ID" value="QCK87536.1"/>
    <property type="molecule type" value="Genomic_DNA"/>
</dbReference>
<gene>
    <name evidence="3" type="ORF">E8L99_18115</name>
</gene>
<protein>
    <submittedName>
        <fullName evidence="3">Cupin domain-containing protein</fullName>
    </submittedName>
</protein>
<dbReference type="AlphaFoldDB" id="A0A4D7QPL5"/>
<dbReference type="PANTHER" id="PTHR46797:SF2">
    <property type="entry name" value="TRANSCRIPTIONAL REGULATOR"/>
    <property type="match status" value="1"/>
</dbReference>
<proteinExistence type="predicted"/>
<dbReference type="GO" id="GO:0003677">
    <property type="term" value="F:DNA binding"/>
    <property type="evidence" value="ECO:0007669"/>
    <property type="project" value="UniProtKB-KW"/>
</dbReference>
<dbReference type="OrthoDB" id="9814751at2"/>
<dbReference type="Gene3D" id="1.10.260.40">
    <property type="entry name" value="lambda repressor-like DNA-binding domains"/>
    <property type="match status" value="1"/>
</dbReference>
<reference evidence="3 4" key="1">
    <citation type="submission" date="2019-04" db="EMBL/GenBank/DDBJ databases">
        <title>Phreatobacter aquaticus sp. nov.</title>
        <authorList>
            <person name="Choi A."/>
            <person name="Baek K."/>
        </authorList>
    </citation>
    <scope>NUCLEOTIDE SEQUENCE [LARGE SCALE GENOMIC DNA]</scope>
    <source>
        <strain evidence="3 4">NMCR1094</strain>
    </source>
</reference>
<dbReference type="SUPFAM" id="SSF51182">
    <property type="entry name" value="RmlC-like cupins"/>
    <property type="match status" value="1"/>
</dbReference>
<dbReference type="PROSITE" id="PS50943">
    <property type="entry name" value="HTH_CROC1"/>
    <property type="match status" value="1"/>
</dbReference>
<feature type="domain" description="HTH cro/C1-type" evidence="2">
    <location>
        <begin position="21"/>
        <end position="75"/>
    </location>
</feature>
<dbReference type="CDD" id="cd00093">
    <property type="entry name" value="HTH_XRE"/>
    <property type="match status" value="1"/>
</dbReference>
<dbReference type="SUPFAM" id="SSF47413">
    <property type="entry name" value="lambda repressor-like DNA-binding domains"/>
    <property type="match status" value="1"/>
</dbReference>
<evidence type="ECO:0000256" key="1">
    <source>
        <dbReference type="ARBA" id="ARBA00023125"/>
    </source>
</evidence>